<protein>
    <submittedName>
        <fullName evidence="2">Uncharacterized protein</fullName>
    </submittedName>
</protein>
<name>A0AAD7TC99_9TELE</name>
<dbReference type="AlphaFoldDB" id="A0AAD7TC99"/>
<keyword evidence="3" id="KW-1185">Reference proteome</keyword>
<feature type="region of interest" description="Disordered" evidence="1">
    <location>
        <begin position="50"/>
        <end position="147"/>
    </location>
</feature>
<sequence>MAPDSALQELKGILDTFKKPTPAQYKAGATLGSAETELERVLQRRRCAFETTQDNRSEASLSPFPSSVLDMTRVKRTWPQAQPGSPVPMTSEEPSGPDPPPDTLTPASTEVISKEKGNETNGESPKVKSQAVPATKQKHQKEHMKKT</sequence>
<reference evidence="2" key="1">
    <citation type="journal article" date="2023" name="Science">
        <title>Genome structures resolve the early diversification of teleost fishes.</title>
        <authorList>
            <person name="Parey E."/>
            <person name="Louis A."/>
            <person name="Montfort J."/>
            <person name="Bouchez O."/>
            <person name="Roques C."/>
            <person name="Iampietro C."/>
            <person name="Lluch J."/>
            <person name="Castinel A."/>
            <person name="Donnadieu C."/>
            <person name="Desvignes T."/>
            <person name="Floi Bucao C."/>
            <person name="Jouanno E."/>
            <person name="Wen M."/>
            <person name="Mejri S."/>
            <person name="Dirks R."/>
            <person name="Jansen H."/>
            <person name="Henkel C."/>
            <person name="Chen W.J."/>
            <person name="Zahm M."/>
            <person name="Cabau C."/>
            <person name="Klopp C."/>
            <person name="Thompson A.W."/>
            <person name="Robinson-Rechavi M."/>
            <person name="Braasch I."/>
            <person name="Lecointre G."/>
            <person name="Bobe J."/>
            <person name="Postlethwait J.H."/>
            <person name="Berthelot C."/>
            <person name="Roest Crollius H."/>
            <person name="Guiguen Y."/>
        </authorList>
    </citation>
    <scope>NUCLEOTIDE SEQUENCE</scope>
    <source>
        <strain evidence="2">NC1722</strain>
    </source>
</reference>
<evidence type="ECO:0000313" key="2">
    <source>
        <dbReference type="EMBL" id="KAJ8418291.1"/>
    </source>
</evidence>
<organism evidence="2 3">
    <name type="scientific">Aldrovandia affinis</name>
    <dbReference type="NCBI Taxonomy" id="143900"/>
    <lineage>
        <taxon>Eukaryota</taxon>
        <taxon>Metazoa</taxon>
        <taxon>Chordata</taxon>
        <taxon>Craniata</taxon>
        <taxon>Vertebrata</taxon>
        <taxon>Euteleostomi</taxon>
        <taxon>Actinopterygii</taxon>
        <taxon>Neopterygii</taxon>
        <taxon>Teleostei</taxon>
        <taxon>Notacanthiformes</taxon>
        <taxon>Halosauridae</taxon>
        <taxon>Aldrovandia</taxon>
    </lineage>
</organism>
<dbReference type="Proteomes" id="UP001221898">
    <property type="component" value="Unassembled WGS sequence"/>
</dbReference>
<gene>
    <name evidence="2" type="ORF">AAFF_G00140000</name>
</gene>
<evidence type="ECO:0000256" key="1">
    <source>
        <dbReference type="SAM" id="MobiDB-lite"/>
    </source>
</evidence>
<comment type="caution">
    <text evidence="2">The sequence shown here is derived from an EMBL/GenBank/DDBJ whole genome shotgun (WGS) entry which is preliminary data.</text>
</comment>
<feature type="compositionally biased region" description="Basic residues" evidence="1">
    <location>
        <begin position="136"/>
        <end position="147"/>
    </location>
</feature>
<accession>A0AAD7TC99</accession>
<dbReference type="EMBL" id="JAINUG010000002">
    <property type="protein sequence ID" value="KAJ8418291.1"/>
    <property type="molecule type" value="Genomic_DNA"/>
</dbReference>
<evidence type="ECO:0000313" key="3">
    <source>
        <dbReference type="Proteomes" id="UP001221898"/>
    </source>
</evidence>
<feature type="compositionally biased region" description="Polar residues" evidence="1">
    <location>
        <begin position="50"/>
        <end position="65"/>
    </location>
</feature>
<proteinExistence type="predicted"/>